<name>A0A0C4E927_MAGP6</name>
<protein>
    <submittedName>
        <fullName evidence="2 3">Uncharacterized protein</fullName>
    </submittedName>
</protein>
<keyword evidence="4" id="KW-1185">Reference proteome</keyword>
<dbReference type="OrthoDB" id="5337208at2759"/>
<dbReference type="OMA" id="SCWQKDS"/>
<dbReference type="STRING" id="644358.A0A0C4E927"/>
<organism evidence="3 4">
    <name type="scientific">Magnaporthiopsis poae (strain ATCC 64411 / 73-15)</name>
    <name type="common">Kentucky bluegrass fungus</name>
    <name type="synonym">Magnaporthe poae</name>
    <dbReference type="NCBI Taxonomy" id="644358"/>
    <lineage>
        <taxon>Eukaryota</taxon>
        <taxon>Fungi</taxon>
        <taxon>Dikarya</taxon>
        <taxon>Ascomycota</taxon>
        <taxon>Pezizomycotina</taxon>
        <taxon>Sordariomycetes</taxon>
        <taxon>Sordariomycetidae</taxon>
        <taxon>Magnaporthales</taxon>
        <taxon>Magnaporthaceae</taxon>
        <taxon>Magnaporthiopsis</taxon>
    </lineage>
</organism>
<reference evidence="3" key="5">
    <citation type="submission" date="2015-06" db="UniProtKB">
        <authorList>
            <consortium name="EnsemblFungi"/>
        </authorList>
    </citation>
    <scope>IDENTIFICATION</scope>
    <source>
        <strain evidence="3">ATCC 64411</strain>
    </source>
</reference>
<dbReference type="EMBL" id="ADBL01002234">
    <property type="status" value="NOT_ANNOTATED_CDS"/>
    <property type="molecule type" value="Genomic_DNA"/>
</dbReference>
<feature type="transmembrane region" description="Helical" evidence="1">
    <location>
        <begin position="114"/>
        <end position="138"/>
    </location>
</feature>
<evidence type="ECO:0000313" key="4">
    <source>
        <dbReference type="Proteomes" id="UP000011715"/>
    </source>
</evidence>
<keyword evidence="1" id="KW-1133">Transmembrane helix</keyword>
<dbReference type="eggNOG" id="ENOG502SM13">
    <property type="taxonomic scope" value="Eukaryota"/>
</dbReference>
<reference evidence="2" key="1">
    <citation type="submission" date="2010-05" db="EMBL/GenBank/DDBJ databases">
        <title>The Genome Sequence of Magnaporthe poae strain ATCC 64411.</title>
        <authorList>
            <consortium name="The Broad Institute Genome Sequencing Platform"/>
            <consortium name="Broad Institute Genome Sequencing Center for Infectious Disease"/>
            <person name="Ma L.-J."/>
            <person name="Dead R."/>
            <person name="Young S."/>
            <person name="Zeng Q."/>
            <person name="Koehrsen M."/>
            <person name="Alvarado L."/>
            <person name="Berlin A."/>
            <person name="Chapman S.B."/>
            <person name="Chen Z."/>
            <person name="Freedman E."/>
            <person name="Gellesch M."/>
            <person name="Goldberg J."/>
            <person name="Griggs A."/>
            <person name="Gujja S."/>
            <person name="Heilman E.R."/>
            <person name="Heiman D."/>
            <person name="Hepburn T."/>
            <person name="Howarth C."/>
            <person name="Jen D."/>
            <person name="Larson L."/>
            <person name="Mehta T."/>
            <person name="Neiman D."/>
            <person name="Pearson M."/>
            <person name="Roberts A."/>
            <person name="Saif S."/>
            <person name="Shea T."/>
            <person name="Shenoy N."/>
            <person name="Sisk P."/>
            <person name="Stolte C."/>
            <person name="Sykes S."/>
            <person name="Walk T."/>
            <person name="White J."/>
            <person name="Yandava C."/>
            <person name="Haas B."/>
            <person name="Nusbaum C."/>
            <person name="Birren B."/>
        </authorList>
    </citation>
    <scope>NUCLEOTIDE SEQUENCE</scope>
    <source>
        <strain evidence="2">ATCC 64411</strain>
    </source>
</reference>
<dbReference type="AlphaFoldDB" id="A0A0C4E927"/>
<gene>
    <name evidence="2" type="ORF">MAPG_09104</name>
</gene>
<dbReference type="VEuPathDB" id="FungiDB:MAPG_09104"/>
<keyword evidence="1" id="KW-0472">Membrane</keyword>
<proteinExistence type="predicted"/>
<dbReference type="Proteomes" id="UP000011715">
    <property type="component" value="Unassembled WGS sequence"/>
</dbReference>
<evidence type="ECO:0000313" key="3">
    <source>
        <dbReference type="EnsemblFungi" id="MAPG_09104T0"/>
    </source>
</evidence>
<evidence type="ECO:0000313" key="2">
    <source>
        <dbReference type="EMBL" id="KLU90138.1"/>
    </source>
</evidence>
<reference evidence="3" key="4">
    <citation type="journal article" date="2015" name="G3 (Bethesda)">
        <title>Genome sequences of three phytopathogenic species of the Magnaporthaceae family of fungi.</title>
        <authorList>
            <person name="Okagaki L.H."/>
            <person name="Nunes C.C."/>
            <person name="Sailsbery J."/>
            <person name="Clay B."/>
            <person name="Brown D."/>
            <person name="John T."/>
            <person name="Oh Y."/>
            <person name="Young N."/>
            <person name="Fitzgerald M."/>
            <person name="Haas B.J."/>
            <person name="Zeng Q."/>
            <person name="Young S."/>
            <person name="Adiconis X."/>
            <person name="Fan L."/>
            <person name="Levin J.Z."/>
            <person name="Mitchell T.K."/>
            <person name="Okubara P.A."/>
            <person name="Farman M.L."/>
            <person name="Kohn L.M."/>
            <person name="Birren B."/>
            <person name="Ma L.-J."/>
            <person name="Dean R.A."/>
        </authorList>
    </citation>
    <scope>NUCLEOTIDE SEQUENCE</scope>
    <source>
        <strain evidence="3">ATCC 64411 / 73-15</strain>
    </source>
</reference>
<dbReference type="EMBL" id="GL876974">
    <property type="protein sequence ID" value="KLU90138.1"/>
    <property type="molecule type" value="Genomic_DNA"/>
</dbReference>
<sequence>MSEPPGTAYTLGSLFDHPVDGGSKRAVAVQAATANTLVALFSVIVTLGFIAGWKVLSHTLAICFPDEVDFVAQRKGWSGLSTFLTELLTMKWDKAAVCSCTPSKPGASSRYIEAILVLIALTFFVGSVTAGIMVPPLLIIGTTAPAQPDAVYFPVAPLGMTAAEASRHQALFAPAAMRALGGVSAAQASSAGQVSVRRVTVPAGNKPKVRVDYSYSITGKDFGLQKLSRLRHAVEGSCVTEYGWLSSTEEIGDFYNLWGISSEAKAVYRTEVSEPPWASMHLHPDTQRTTVESGNNSFAVVVHSAGRASYTTTLDPWYATYLPIGNDSTGQIRVQPGRPPLSCWQKDSWSLNGQTVDGVFAIDDLPGLNLPESWHVLLQRHFAAPKIVDIGISLDRAVLVSSTTSLNGVFNAEASNLFDDMRRLVWAAFVASRDAFKDTTMTVERFNIHNAATGPEGTPADRVAEFVLVTSAVAALSVEVLVAVPVICFIFIIAATSPVLKFVTGLIKRK</sequence>
<keyword evidence="1" id="KW-0812">Transmembrane</keyword>
<reference evidence="4" key="2">
    <citation type="submission" date="2010-05" db="EMBL/GenBank/DDBJ databases">
        <title>The genome sequence of Magnaporthe poae strain ATCC 64411.</title>
        <authorList>
            <person name="Ma L.-J."/>
            <person name="Dead R."/>
            <person name="Young S."/>
            <person name="Zeng Q."/>
            <person name="Koehrsen M."/>
            <person name="Alvarado L."/>
            <person name="Berlin A."/>
            <person name="Chapman S.B."/>
            <person name="Chen Z."/>
            <person name="Freedman E."/>
            <person name="Gellesch M."/>
            <person name="Goldberg J."/>
            <person name="Griggs A."/>
            <person name="Gujja S."/>
            <person name="Heilman E.R."/>
            <person name="Heiman D."/>
            <person name="Hepburn T."/>
            <person name="Howarth C."/>
            <person name="Jen D."/>
            <person name="Larson L."/>
            <person name="Mehta T."/>
            <person name="Neiman D."/>
            <person name="Pearson M."/>
            <person name="Roberts A."/>
            <person name="Saif S."/>
            <person name="Shea T."/>
            <person name="Shenoy N."/>
            <person name="Sisk P."/>
            <person name="Stolte C."/>
            <person name="Sykes S."/>
            <person name="Walk T."/>
            <person name="White J."/>
            <person name="Yandava C."/>
            <person name="Haas B."/>
            <person name="Nusbaum C."/>
            <person name="Birren B."/>
        </authorList>
    </citation>
    <scope>NUCLEOTIDE SEQUENCE [LARGE SCALE GENOMIC DNA]</scope>
    <source>
        <strain evidence="4">ATCC 64411 / 73-15</strain>
    </source>
</reference>
<accession>A0A0C4E927</accession>
<dbReference type="EnsemblFungi" id="MAPG_09104T0">
    <property type="protein sequence ID" value="MAPG_09104T0"/>
    <property type="gene ID" value="MAPG_09104"/>
</dbReference>
<evidence type="ECO:0000256" key="1">
    <source>
        <dbReference type="SAM" id="Phobius"/>
    </source>
</evidence>
<feature type="transmembrane region" description="Helical" evidence="1">
    <location>
        <begin position="480"/>
        <end position="500"/>
    </location>
</feature>
<feature type="transmembrane region" description="Helical" evidence="1">
    <location>
        <begin position="27"/>
        <end position="50"/>
    </location>
</feature>
<reference evidence="2" key="3">
    <citation type="submission" date="2011-03" db="EMBL/GenBank/DDBJ databases">
        <title>Annotation of Magnaporthe poae ATCC 64411.</title>
        <authorList>
            <person name="Ma L.-J."/>
            <person name="Dead R."/>
            <person name="Young S.K."/>
            <person name="Zeng Q."/>
            <person name="Gargeya S."/>
            <person name="Fitzgerald M."/>
            <person name="Haas B."/>
            <person name="Abouelleil A."/>
            <person name="Alvarado L."/>
            <person name="Arachchi H.M."/>
            <person name="Berlin A."/>
            <person name="Brown A."/>
            <person name="Chapman S.B."/>
            <person name="Chen Z."/>
            <person name="Dunbar C."/>
            <person name="Freedman E."/>
            <person name="Gearin G."/>
            <person name="Gellesch M."/>
            <person name="Goldberg J."/>
            <person name="Griggs A."/>
            <person name="Gujja S."/>
            <person name="Heiman D."/>
            <person name="Howarth C."/>
            <person name="Larson L."/>
            <person name="Lui A."/>
            <person name="MacDonald P.J.P."/>
            <person name="Mehta T."/>
            <person name="Montmayeur A."/>
            <person name="Murphy C."/>
            <person name="Neiman D."/>
            <person name="Pearson M."/>
            <person name="Priest M."/>
            <person name="Roberts A."/>
            <person name="Saif S."/>
            <person name="Shea T."/>
            <person name="Shenoy N."/>
            <person name="Sisk P."/>
            <person name="Stolte C."/>
            <person name="Sykes S."/>
            <person name="Yandava C."/>
            <person name="Wortman J."/>
            <person name="Nusbaum C."/>
            <person name="Birren B."/>
        </authorList>
    </citation>
    <scope>NUCLEOTIDE SEQUENCE</scope>
    <source>
        <strain evidence="2">ATCC 64411</strain>
    </source>
</reference>